<protein>
    <submittedName>
        <fullName evidence="2">Uncharacterized protein</fullName>
    </submittedName>
</protein>
<sequence>MIKLGQEKDSQQVHPLLRLQRSTSVPLQPSSHTLRTASAHPTTPKLDSQVLPNTGRIHLRIVFCPTLKVGSALFQHGLRTPKYGPASTHYGKADISPTAAHGNRYCVGPRRCTIPDPRPSHLLDRDGVPNPTCQLTMVGDLLRPSLDLSGRLRKDTSSKIDECGIAIRSPIGPLSTIIKNSSQTRLRFLPVQLLHPSVLPSPRRAPAHQCAADILVALIPSSTNPFDREDIPKPAQQLARNILPIASPSRDVTETVFLKPEALPVDPSDKVGDSAPDCPIERKGLGRVFLLRVRLTRRITITQFGEVYLRRLQKPLDQCFVSRISALTFHRFQSPARHARN</sequence>
<keyword evidence="3" id="KW-1185">Reference proteome</keyword>
<reference evidence="2 3" key="2">
    <citation type="journal article" date="2010" name="Nucleic Acids Res.">
        <title>BeetleBase in 2010: revisions to provide comprehensive genomic information for Tribolium castaneum.</title>
        <authorList>
            <person name="Kim H.S."/>
            <person name="Murphy T."/>
            <person name="Xia J."/>
            <person name="Caragea D."/>
            <person name="Park Y."/>
            <person name="Beeman R.W."/>
            <person name="Lorenzen M.D."/>
            <person name="Butcher S."/>
            <person name="Manak J.R."/>
            <person name="Brown S.J."/>
        </authorList>
    </citation>
    <scope>NUCLEOTIDE SEQUENCE [LARGE SCALE GENOMIC DNA]</scope>
    <source>
        <strain evidence="2 3">Georgia GA2</strain>
    </source>
</reference>
<dbReference type="HOGENOM" id="CLU_814657_0_0_1"/>
<organism evidence="2 3">
    <name type="scientific">Tribolium castaneum</name>
    <name type="common">Red flour beetle</name>
    <dbReference type="NCBI Taxonomy" id="7070"/>
    <lineage>
        <taxon>Eukaryota</taxon>
        <taxon>Metazoa</taxon>
        <taxon>Ecdysozoa</taxon>
        <taxon>Arthropoda</taxon>
        <taxon>Hexapoda</taxon>
        <taxon>Insecta</taxon>
        <taxon>Pterygota</taxon>
        <taxon>Neoptera</taxon>
        <taxon>Endopterygota</taxon>
        <taxon>Coleoptera</taxon>
        <taxon>Polyphaga</taxon>
        <taxon>Cucujiformia</taxon>
        <taxon>Tenebrionidae</taxon>
        <taxon>Tenebrionidae incertae sedis</taxon>
        <taxon>Tribolium</taxon>
    </lineage>
</organism>
<accession>D7ELM5</accession>
<evidence type="ECO:0000256" key="1">
    <source>
        <dbReference type="SAM" id="MobiDB-lite"/>
    </source>
</evidence>
<gene>
    <name evidence="2" type="primary">AUGUSTUS-3.0.2_02029</name>
    <name evidence="2" type="ORF">TcasGA2_TC002029</name>
</gene>
<dbReference type="Proteomes" id="UP000007266">
    <property type="component" value="Unassembled WGS sequence"/>
</dbReference>
<feature type="compositionally biased region" description="Polar residues" evidence="1">
    <location>
        <begin position="20"/>
        <end position="41"/>
    </location>
</feature>
<feature type="region of interest" description="Disordered" evidence="1">
    <location>
        <begin position="1"/>
        <end position="49"/>
    </location>
</feature>
<evidence type="ECO:0000313" key="2">
    <source>
        <dbReference type="EMBL" id="EFA12273.1"/>
    </source>
</evidence>
<dbReference type="InParanoid" id="D7ELM5"/>
<dbReference type="AlphaFoldDB" id="D7ELM5"/>
<feature type="compositionally biased region" description="Basic and acidic residues" evidence="1">
    <location>
        <begin position="1"/>
        <end position="11"/>
    </location>
</feature>
<evidence type="ECO:0000313" key="3">
    <source>
        <dbReference type="Proteomes" id="UP000007266"/>
    </source>
</evidence>
<proteinExistence type="predicted"/>
<name>D7ELM5_TRICA</name>
<dbReference type="EMBL" id="KQ972339">
    <property type="protein sequence ID" value="EFA12273.1"/>
    <property type="molecule type" value="Genomic_DNA"/>
</dbReference>
<reference evidence="2 3" key="1">
    <citation type="journal article" date="2008" name="Nature">
        <title>The genome of the model beetle and pest Tribolium castaneum.</title>
        <authorList>
            <consortium name="Tribolium Genome Sequencing Consortium"/>
            <person name="Richards S."/>
            <person name="Gibbs R.A."/>
            <person name="Weinstock G.M."/>
            <person name="Brown S.J."/>
            <person name="Denell R."/>
            <person name="Beeman R.W."/>
            <person name="Gibbs R."/>
            <person name="Beeman R.W."/>
            <person name="Brown S.J."/>
            <person name="Bucher G."/>
            <person name="Friedrich M."/>
            <person name="Grimmelikhuijzen C.J."/>
            <person name="Klingler M."/>
            <person name="Lorenzen M."/>
            <person name="Richards S."/>
            <person name="Roth S."/>
            <person name="Schroder R."/>
            <person name="Tautz D."/>
            <person name="Zdobnov E.M."/>
            <person name="Muzny D."/>
            <person name="Gibbs R.A."/>
            <person name="Weinstock G.M."/>
            <person name="Attaway T."/>
            <person name="Bell S."/>
            <person name="Buhay C.J."/>
            <person name="Chandrabose M.N."/>
            <person name="Chavez D."/>
            <person name="Clerk-Blankenburg K.P."/>
            <person name="Cree A."/>
            <person name="Dao M."/>
            <person name="Davis C."/>
            <person name="Chacko J."/>
            <person name="Dinh H."/>
            <person name="Dugan-Rocha S."/>
            <person name="Fowler G."/>
            <person name="Garner T.T."/>
            <person name="Garnes J."/>
            <person name="Gnirke A."/>
            <person name="Hawes A."/>
            <person name="Hernandez J."/>
            <person name="Hines S."/>
            <person name="Holder M."/>
            <person name="Hume J."/>
            <person name="Jhangiani S.N."/>
            <person name="Joshi V."/>
            <person name="Khan Z.M."/>
            <person name="Jackson L."/>
            <person name="Kovar C."/>
            <person name="Kowis A."/>
            <person name="Lee S."/>
            <person name="Lewis L.R."/>
            <person name="Margolis J."/>
            <person name="Morgan M."/>
            <person name="Nazareth L.V."/>
            <person name="Nguyen N."/>
            <person name="Okwuonu G."/>
            <person name="Parker D."/>
            <person name="Richards S."/>
            <person name="Ruiz S.J."/>
            <person name="Santibanez J."/>
            <person name="Savard J."/>
            <person name="Scherer S.E."/>
            <person name="Schneider B."/>
            <person name="Sodergren E."/>
            <person name="Tautz D."/>
            <person name="Vattahil S."/>
            <person name="Villasana D."/>
            <person name="White C.S."/>
            <person name="Wright R."/>
            <person name="Park Y."/>
            <person name="Beeman R.W."/>
            <person name="Lord J."/>
            <person name="Oppert B."/>
            <person name="Lorenzen M."/>
            <person name="Brown S."/>
            <person name="Wang L."/>
            <person name="Savard J."/>
            <person name="Tautz D."/>
            <person name="Richards S."/>
            <person name="Weinstock G."/>
            <person name="Gibbs R.A."/>
            <person name="Liu Y."/>
            <person name="Worley K."/>
            <person name="Weinstock G."/>
            <person name="Elsik C.G."/>
            <person name="Reese J.T."/>
            <person name="Elhaik E."/>
            <person name="Landan G."/>
            <person name="Graur D."/>
            <person name="Arensburger P."/>
            <person name="Atkinson P."/>
            <person name="Beeman R.W."/>
            <person name="Beidler J."/>
            <person name="Brown S.J."/>
            <person name="Demuth J.P."/>
            <person name="Drury D.W."/>
            <person name="Du Y.Z."/>
            <person name="Fujiwara H."/>
            <person name="Lorenzen M."/>
            <person name="Maselli V."/>
            <person name="Osanai M."/>
            <person name="Park Y."/>
            <person name="Robertson H.M."/>
            <person name="Tu Z."/>
            <person name="Wang J.J."/>
            <person name="Wang S."/>
            <person name="Richards S."/>
            <person name="Song H."/>
            <person name="Zhang L."/>
            <person name="Sodergren E."/>
            <person name="Werner D."/>
            <person name="Stanke M."/>
            <person name="Morgenstern B."/>
            <person name="Solovyev V."/>
            <person name="Kosarev P."/>
            <person name="Brown G."/>
            <person name="Chen H.C."/>
            <person name="Ermolaeva O."/>
            <person name="Hlavina W."/>
            <person name="Kapustin Y."/>
            <person name="Kiryutin B."/>
            <person name="Kitts P."/>
            <person name="Maglott D."/>
            <person name="Pruitt K."/>
            <person name="Sapojnikov V."/>
            <person name="Souvorov A."/>
            <person name="Mackey A.J."/>
            <person name="Waterhouse R.M."/>
            <person name="Wyder S."/>
            <person name="Zdobnov E.M."/>
            <person name="Zdobnov E.M."/>
            <person name="Wyder S."/>
            <person name="Kriventseva E.V."/>
            <person name="Kadowaki T."/>
            <person name="Bork P."/>
            <person name="Aranda M."/>
            <person name="Bao R."/>
            <person name="Beermann A."/>
            <person name="Berns N."/>
            <person name="Bolognesi R."/>
            <person name="Bonneton F."/>
            <person name="Bopp D."/>
            <person name="Brown S.J."/>
            <person name="Bucher G."/>
            <person name="Butts T."/>
            <person name="Chaumot A."/>
            <person name="Denell R.E."/>
            <person name="Ferrier D.E."/>
            <person name="Friedrich M."/>
            <person name="Gordon C.M."/>
            <person name="Jindra M."/>
            <person name="Klingler M."/>
            <person name="Lan Q."/>
            <person name="Lattorff H.M."/>
            <person name="Laudet V."/>
            <person name="von Levetsow C."/>
            <person name="Liu Z."/>
            <person name="Lutz R."/>
            <person name="Lynch J.A."/>
            <person name="da Fonseca R.N."/>
            <person name="Posnien N."/>
            <person name="Reuter R."/>
            <person name="Roth S."/>
            <person name="Savard J."/>
            <person name="Schinko J.B."/>
            <person name="Schmitt C."/>
            <person name="Schoppmeier M."/>
            <person name="Schroder R."/>
            <person name="Shippy T.D."/>
            <person name="Simonnet F."/>
            <person name="Marques-Souza H."/>
            <person name="Tautz D."/>
            <person name="Tomoyasu Y."/>
            <person name="Trauner J."/>
            <person name="Van der Zee M."/>
            <person name="Vervoort M."/>
            <person name="Wittkopp N."/>
            <person name="Wimmer E.A."/>
            <person name="Yang X."/>
            <person name="Jones A.K."/>
            <person name="Sattelle D.B."/>
            <person name="Ebert P.R."/>
            <person name="Nelson D."/>
            <person name="Scott J.G."/>
            <person name="Beeman R.W."/>
            <person name="Muthukrishnan S."/>
            <person name="Kramer K.J."/>
            <person name="Arakane Y."/>
            <person name="Beeman R.W."/>
            <person name="Zhu Q."/>
            <person name="Hogenkamp D."/>
            <person name="Dixit R."/>
            <person name="Oppert B."/>
            <person name="Jiang H."/>
            <person name="Zou Z."/>
            <person name="Marshall J."/>
            <person name="Elpidina E."/>
            <person name="Vinokurov K."/>
            <person name="Oppert C."/>
            <person name="Zou Z."/>
            <person name="Evans J."/>
            <person name="Lu Z."/>
            <person name="Zhao P."/>
            <person name="Sumathipala N."/>
            <person name="Altincicek B."/>
            <person name="Vilcinskas A."/>
            <person name="Williams M."/>
            <person name="Hultmark D."/>
            <person name="Hetru C."/>
            <person name="Jiang H."/>
            <person name="Grimmelikhuijzen C.J."/>
            <person name="Hauser F."/>
            <person name="Cazzamali G."/>
            <person name="Williamson M."/>
            <person name="Park Y."/>
            <person name="Li B."/>
            <person name="Tanaka Y."/>
            <person name="Predel R."/>
            <person name="Neupert S."/>
            <person name="Schachtner J."/>
            <person name="Verleyen P."/>
            <person name="Raible F."/>
            <person name="Bork P."/>
            <person name="Friedrich M."/>
            <person name="Walden K.K."/>
            <person name="Robertson H.M."/>
            <person name="Angeli S."/>
            <person name="Foret S."/>
            <person name="Bucher G."/>
            <person name="Schuetz S."/>
            <person name="Maleszka R."/>
            <person name="Wimmer E.A."/>
            <person name="Beeman R.W."/>
            <person name="Lorenzen M."/>
            <person name="Tomoyasu Y."/>
            <person name="Miller S.C."/>
            <person name="Grossmann D."/>
            <person name="Bucher G."/>
        </authorList>
    </citation>
    <scope>NUCLEOTIDE SEQUENCE [LARGE SCALE GENOMIC DNA]</scope>
    <source>
        <strain evidence="2 3">Georgia GA2</strain>
    </source>
</reference>